<protein>
    <submittedName>
        <fullName evidence="2">Uncharacterized protein</fullName>
    </submittedName>
</protein>
<keyword evidence="3" id="KW-1185">Reference proteome</keyword>
<dbReference type="AlphaFoldDB" id="A0AAV9XGP4"/>
<dbReference type="EMBL" id="JAVHJO010000004">
    <property type="protein sequence ID" value="KAK6540930.1"/>
    <property type="molecule type" value="Genomic_DNA"/>
</dbReference>
<proteinExistence type="predicted"/>
<sequence length="277" mass="31683">MAGAEKQTKLPWIAQLFKHKNSTIYQSRHTTLPSLKDNIIPIYPKDAAPSTTPHKNEDSKLNPPNPNTSSLGIQRTNQLLPTAAPKTHHPSEQIHQKIHNLPEITNPNYPPPPPSPHRPSKSAAVLFYSFRKSGIDVTPTGYKTLAQILTDVPFHNAIDSAWIKQVEAAILSYDRVRRQWGHKQTTKVSNIQPSHSKKTWAEWLGYQIDRFNERLIANTDWHGVYDFDMFLMDEGLKIGGDEEVKRILEVLVRNGWVLPVEEEESLYELLVRESWSF</sequence>
<evidence type="ECO:0000256" key="1">
    <source>
        <dbReference type="SAM" id="MobiDB-lite"/>
    </source>
</evidence>
<organism evidence="2 3">
    <name type="scientific">Orbilia ellipsospora</name>
    <dbReference type="NCBI Taxonomy" id="2528407"/>
    <lineage>
        <taxon>Eukaryota</taxon>
        <taxon>Fungi</taxon>
        <taxon>Dikarya</taxon>
        <taxon>Ascomycota</taxon>
        <taxon>Pezizomycotina</taxon>
        <taxon>Orbiliomycetes</taxon>
        <taxon>Orbiliales</taxon>
        <taxon>Orbiliaceae</taxon>
        <taxon>Orbilia</taxon>
    </lineage>
</organism>
<reference evidence="2 3" key="1">
    <citation type="submission" date="2019-10" db="EMBL/GenBank/DDBJ databases">
        <authorList>
            <person name="Palmer J.M."/>
        </authorList>
    </citation>
    <scope>NUCLEOTIDE SEQUENCE [LARGE SCALE GENOMIC DNA]</scope>
    <source>
        <strain evidence="2 3">TWF694</strain>
    </source>
</reference>
<feature type="region of interest" description="Disordered" evidence="1">
    <location>
        <begin position="43"/>
        <end position="72"/>
    </location>
</feature>
<comment type="caution">
    <text evidence="2">The sequence shown here is derived from an EMBL/GenBank/DDBJ whole genome shotgun (WGS) entry which is preliminary data.</text>
</comment>
<evidence type="ECO:0000313" key="3">
    <source>
        <dbReference type="Proteomes" id="UP001365542"/>
    </source>
</evidence>
<accession>A0AAV9XGP4</accession>
<evidence type="ECO:0000313" key="2">
    <source>
        <dbReference type="EMBL" id="KAK6540930.1"/>
    </source>
</evidence>
<gene>
    <name evidence="2" type="ORF">TWF694_008314</name>
</gene>
<name>A0AAV9XGP4_9PEZI</name>
<dbReference type="Proteomes" id="UP001365542">
    <property type="component" value="Unassembled WGS sequence"/>
</dbReference>